<comment type="caution">
    <text evidence="2">The sequence shown here is derived from an EMBL/GenBank/DDBJ whole genome shotgun (WGS) entry which is preliminary data.</text>
</comment>
<reference evidence="2" key="1">
    <citation type="journal article" date="2021" name="Open Biol.">
        <title>Shared evolutionary footprints suggest mitochondrial oxidative damage underlies multiple complex I losses in fungi.</title>
        <authorList>
            <person name="Schikora-Tamarit M.A."/>
            <person name="Marcet-Houben M."/>
            <person name="Nosek J."/>
            <person name="Gabaldon T."/>
        </authorList>
    </citation>
    <scope>NUCLEOTIDE SEQUENCE</scope>
    <source>
        <strain evidence="2">CBS6075</strain>
    </source>
</reference>
<evidence type="ECO:0000313" key="3">
    <source>
        <dbReference type="Proteomes" id="UP000769157"/>
    </source>
</evidence>
<gene>
    <name evidence="2" type="ORF">OGAPHI_000419</name>
</gene>
<dbReference type="AlphaFoldDB" id="A0A9P8PI81"/>
<feature type="region of interest" description="Disordered" evidence="1">
    <location>
        <begin position="104"/>
        <end position="130"/>
    </location>
</feature>
<sequence>MLCGKIFDFGGRGFSFTESLEATFSSNSKEFSDPAVNLETSLLMAWISARSPSSCSSFLELCLLFTTSGVVSLLSSTKSSSNVFLGELPTLGLARLLSSSSTSTSEERGISSLPWSRDQSQSLTLPSVDPDASTEPCSGFHAAHVRDPSCALEMVRTGCSMFLISCNESTPDSFPVTNPNSCVWLKDITLTGESETSASFTQLNLARVSKILTFLSSPTDPIKL</sequence>
<feature type="compositionally biased region" description="Polar residues" evidence="1">
    <location>
        <begin position="113"/>
        <end position="125"/>
    </location>
</feature>
<protein>
    <submittedName>
        <fullName evidence="2">Uncharacterized protein</fullName>
    </submittedName>
</protein>
<dbReference type="Proteomes" id="UP000769157">
    <property type="component" value="Unassembled WGS sequence"/>
</dbReference>
<dbReference type="RefSeq" id="XP_046064890.1">
    <property type="nucleotide sequence ID" value="XM_046205261.1"/>
</dbReference>
<evidence type="ECO:0000313" key="2">
    <source>
        <dbReference type="EMBL" id="KAH3671714.1"/>
    </source>
</evidence>
<accession>A0A9P8PI81</accession>
<evidence type="ECO:0000256" key="1">
    <source>
        <dbReference type="SAM" id="MobiDB-lite"/>
    </source>
</evidence>
<keyword evidence="3" id="KW-1185">Reference proteome</keyword>
<reference evidence="2" key="2">
    <citation type="submission" date="2021-01" db="EMBL/GenBank/DDBJ databases">
        <authorList>
            <person name="Schikora-Tamarit M.A."/>
        </authorList>
    </citation>
    <scope>NUCLEOTIDE SEQUENCE</scope>
    <source>
        <strain evidence="2">CBS6075</strain>
    </source>
</reference>
<name>A0A9P8PI81_9ASCO</name>
<proteinExistence type="predicted"/>
<dbReference type="GeneID" id="70232387"/>
<organism evidence="2 3">
    <name type="scientific">Ogataea philodendri</name>
    <dbReference type="NCBI Taxonomy" id="1378263"/>
    <lineage>
        <taxon>Eukaryota</taxon>
        <taxon>Fungi</taxon>
        <taxon>Dikarya</taxon>
        <taxon>Ascomycota</taxon>
        <taxon>Saccharomycotina</taxon>
        <taxon>Pichiomycetes</taxon>
        <taxon>Pichiales</taxon>
        <taxon>Pichiaceae</taxon>
        <taxon>Ogataea</taxon>
    </lineage>
</organism>
<dbReference type="EMBL" id="JAEUBE010000055">
    <property type="protein sequence ID" value="KAH3671714.1"/>
    <property type="molecule type" value="Genomic_DNA"/>
</dbReference>